<evidence type="ECO:0000259" key="2">
    <source>
        <dbReference type="Pfam" id="PF25164"/>
    </source>
</evidence>
<dbReference type="Pfam" id="PF25164">
    <property type="entry name" value="CoiA_N"/>
    <property type="match status" value="1"/>
</dbReference>
<name>A0A937W6Q9_UNCTE</name>
<reference evidence="3" key="1">
    <citation type="submission" date="2019-03" db="EMBL/GenBank/DDBJ databases">
        <title>Lake Tanganyika Metagenome-Assembled Genomes (MAGs).</title>
        <authorList>
            <person name="Tran P."/>
        </authorList>
    </citation>
    <scope>NUCLEOTIDE SEQUENCE</scope>
    <source>
        <strain evidence="3">K_DeepCast_65m_m2_066</strain>
    </source>
</reference>
<dbReference type="InterPro" id="IPR057253">
    <property type="entry name" value="CoiA-like_N"/>
</dbReference>
<evidence type="ECO:0000313" key="3">
    <source>
        <dbReference type="EMBL" id="MBM3226195.1"/>
    </source>
</evidence>
<evidence type="ECO:0000259" key="1">
    <source>
        <dbReference type="Pfam" id="PF06054"/>
    </source>
</evidence>
<dbReference type="InterPro" id="IPR010330">
    <property type="entry name" value="CoiA_nuc"/>
</dbReference>
<protein>
    <submittedName>
        <fullName evidence="3">Competence protein CoiA</fullName>
    </submittedName>
</protein>
<proteinExistence type="predicted"/>
<comment type="caution">
    <text evidence="3">The sequence shown here is derived from an EMBL/GenBank/DDBJ whole genome shotgun (WGS) entry which is preliminary data.</text>
</comment>
<organism evidence="3 4">
    <name type="scientific">Tectimicrobiota bacterium</name>
    <dbReference type="NCBI Taxonomy" id="2528274"/>
    <lineage>
        <taxon>Bacteria</taxon>
        <taxon>Pseudomonadati</taxon>
        <taxon>Nitrospinota/Tectimicrobiota group</taxon>
        <taxon>Candidatus Tectimicrobiota</taxon>
    </lineage>
</organism>
<feature type="domain" description="Competence protein CoiA nuclease-like" evidence="1">
    <location>
        <begin position="60"/>
        <end position="137"/>
    </location>
</feature>
<dbReference type="Pfam" id="PF06054">
    <property type="entry name" value="CoiA_nuc"/>
    <property type="match status" value="1"/>
</dbReference>
<evidence type="ECO:0000313" key="4">
    <source>
        <dbReference type="Proteomes" id="UP000712673"/>
    </source>
</evidence>
<dbReference type="EMBL" id="VGLS01000822">
    <property type="protein sequence ID" value="MBM3226195.1"/>
    <property type="molecule type" value="Genomic_DNA"/>
</dbReference>
<gene>
    <name evidence="3" type="ORF">FJZ47_20710</name>
</gene>
<accession>A0A937W6Q9</accession>
<feature type="domain" description="Competence protein CoiA-like N-terminal" evidence="2">
    <location>
        <begin position="18"/>
        <end position="56"/>
    </location>
</feature>
<dbReference type="AlphaFoldDB" id="A0A937W6Q9"/>
<dbReference type="Proteomes" id="UP000712673">
    <property type="component" value="Unassembled WGS sequence"/>
</dbReference>
<sequence length="258" mass="30029">MLCAIRTKDNAKLNARDTSKADSPFACPKCWSEVYIRKGHIKVHHFAHKPLVTCSYGFGESEAHRQCKTAIYDRLANQPDVTRCKLEYDLGAIVPDIYAIIRNVAVAIEVQISSLSLHEIIRRTQHYRQLHISVLWLPLFDKNLNEERYAPKAWERWLHATYFGRVYYWPADLTVIPVHFDEYLLYVEESSWYEDGEEQTGGGYEKSSKRWRTPVLGVPADIASNFRSGFRKAWQGGAMNVPECLLYQDTQPRWWKKS</sequence>